<keyword evidence="1" id="KW-0472">Membrane</keyword>
<comment type="caution">
    <text evidence="2">The sequence shown here is derived from an EMBL/GenBank/DDBJ whole genome shotgun (WGS) entry which is preliminary data.</text>
</comment>
<feature type="transmembrane region" description="Helical" evidence="1">
    <location>
        <begin position="90"/>
        <end position="109"/>
    </location>
</feature>
<feature type="transmembrane region" description="Helical" evidence="1">
    <location>
        <begin position="121"/>
        <end position="140"/>
    </location>
</feature>
<dbReference type="Proteomes" id="UP000320766">
    <property type="component" value="Unassembled WGS sequence"/>
</dbReference>
<evidence type="ECO:0000256" key="1">
    <source>
        <dbReference type="SAM" id="Phobius"/>
    </source>
</evidence>
<organism evidence="2 3">
    <name type="scientific">Candidatus Methanolliviera hydrocarbonicum</name>
    <dbReference type="NCBI Taxonomy" id="2491085"/>
    <lineage>
        <taxon>Archaea</taxon>
        <taxon>Methanobacteriati</taxon>
        <taxon>Methanobacteriota</taxon>
        <taxon>Candidatus Methanoliparia</taxon>
        <taxon>Candidatus Methanoliparales</taxon>
        <taxon>Candidatus Methanollivieraceae</taxon>
        <taxon>Candidatus Methanolliviera</taxon>
    </lineage>
</organism>
<keyword evidence="1" id="KW-0812">Transmembrane</keyword>
<sequence>MGEEKPKDLLDRIMSLVSAAVGSSEVFAGATMMAKGVTEEDDVIEAIYPLFENMGDLLRNLPAKELADLIDVFTKDKELFYDGIKSVRETLPIIAFVLEIFGMVSPIIVKLTDNDNVKKGLATIISGMVPVFGALPAIILKTTPLIVKMGGEAEEIKEVIKPVLSHLTALIIEIREILEEQLQMLTAAL</sequence>
<dbReference type="EMBL" id="RXIL01000177">
    <property type="protein sequence ID" value="RZN65973.1"/>
    <property type="molecule type" value="Genomic_DNA"/>
</dbReference>
<proteinExistence type="predicted"/>
<reference evidence="2 3" key="1">
    <citation type="journal article" date="2019" name="Nat. Microbiol.">
        <title>Wide diversity of methane and short-chain alkane metabolisms in uncultured archaea.</title>
        <authorList>
            <person name="Borrel G."/>
            <person name="Adam P.S."/>
            <person name="McKay L.J."/>
            <person name="Chen L.X."/>
            <person name="Sierra-Garcia I.N."/>
            <person name="Sieber C.M."/>
            <person name="Letourneur Q."/>
            <person name="Ghozlane A."/>
            <person name="Andersen G.L."/>
            <person name="Li W.J."/>
            <person name="Hallam S.J."/>
            <person name="Muyzer G."/>
            <person name="de Oliveira V.M."/>
            <person name="Inskeep W.P."/>
            <person name="Banfield J.F."/>
            <person name="Gribaldo S."/>
        </authorList>
    </citation>
    <scope>NUCLEOTIDE SEQUENCE [LARGE SCALE GENOMIC DNA]</scope>
    <source>
        <strain evidence="2">NM1b</strain>
    </source>
</reference>
<dbReference type="AlphaFoldDB" id="A0A520KVF2"/>
<evidence type="ECO:0008006" key="4">
    <source>
        <dbReference type="Google" id="ProtNLM"/>
    </source>
</evidence>
<gene>
    <name evidence="2" type="ORF">EF807_08950</name>
</gene>
<protein>
    <recommendedName>
        <fullName evidence="4">DUF1641 domain-containing protein</fullName>
    </recommendedName>
</protein>
<accession>A0A520KVF2</accession>
<evidence type="ECO:0000313" key="3">
    <source>
        <dbReference type="Proteomes" id="UP000320766"/>
    </source>
</evidence>
<keyword evidence="1" id="KW-1133">Transmembrane helix</keyword>
<name>A0A520KVF2_9EURY</name>
<evidence type="ECO:0000313" key="2">
    <source>
        <dbReference type="EMBL" id="RZN65973.1"/>
    </source>
</evidence>